<dbReference type="CDD" id="cd06583">
    <property type="entry name" value="PGRP"/>
    <property type="match status" value="1"/>
</dbReference>
<dbReference type="PANTHER" id="PTHR30417:SF1">
    <property type="entry name" value="N-ACETYLMURAMOYL-L-ALANINE AMIDASE AMID"/>
    <property type="match status" value="1"/>
</dbReference>
<dbReference type="Proteomes" id="UP001250538">
    <property type="component" value="Unassembled WGS sequence"/>
</dbReference>
<dbReference type="SUPFAM" id="SSF55846">
    <property type="entry name" value="N-acetylmuramoyl-L-alanine amidase-like"/>
    <property type="match status" value="1"/>
</dbReference>
<organism evidence="6 7">
    <name type="scientific">Paenibacillus suaedae</name>
    <dbReference type="NCBI Taxonomy" id="3077233"/>
    <lineage>
        <taxon>Bacteria</taxon>
        <taxon>Bacillati</taxon>
        <taxon>Bacillota</taxon>
        <taxon>Bacilli</taxon>
        <taxon>Bacillales</taxon>
        <taxon>Paenibacillaceae</taxon>
        <taxon>Paenibacillus</taxon>
    </lineage>
</organism>
<dbReference type="SMART" id="SM00644">
    <property type="entry name" value="Ami_2"/>
    <property type="match status" value="1"/>
</dbReference>
<evidence type="ECO:0000256" key="3">
    <source>
        <dbReference type="ARBA" id="ARBA00022801"/>
    </source>
</evidence>
<accession>A0AAJ2JQT4</accession>
<evidence type="ECO:0000256" key="4">
    <source>
        <dbReference type="ARBA" id="ARBA00023316"/>
    </source>
</evidence>
<dbReference type="EC" id="3.5.1.28" evidence="2"/>
<dbReference type="GO" id="GO:0009253">
    <property type="term" value="P:peptidoglycan catabolic process"/>
    <property type="evidence" value="ECO:0007669"/>
    <property type="project" value="InterPro"/>
</dbReference>
<dbReference type="InterPro" id="IPR036505">
    <property type="entry name" value="Amidase/PGRP_sf"/>
</dbReference>
<keyword evidence="3" id="KW-0378">Hydrolase</keyword>
<gene>
    <name evidence="6" type="ORF">RQP50_02150</name>
</gene>
<evidence type="ECO:0000256" key="1">
    <source>
        <dbReference type="ARBA" id="ARBA00001561"/>
    </source>
</evidence>
<dbReference type="GO" id="GO:0071555">
    <property type="term" value="P:cell wall organization"/>
    <property type="evidence" value="ECO:0007669"/>
    <property type="project" value="UniProtKB-KW"/>
</dbReference>
<dbReference type="GO" id="GO:0009254">
    <property type="term" value="P:peptidoglycan turnover"/>
    <property type="evidence" value="ECO:0007669"/>
    <property type="project" value="TreeGrafter"/>
</dbReference>
<evidence type="ECO:0000313" key="6">
    <source>
        <dbReference type="EMBL" id="MDT8975041.1"/>
    </source>
</evidence>
<protein>
    <recommendedName>
        <fullName evidence="2">N-acetylmuramoyl-L-alanine amidase</fullName>
        <ecNumber evidence="2">3.5.1.28</ecNumber>
    </recommendedName>
</protein>
<evidence type="ECO:0000256" key="2">
    <source>
        <dbReference type="ARBA" id="ARBA00011901"/>
    </source>
</evidence>
<dbReference type="PANTHER" id="PTHR30417">
    <property type="entry name" value="N-ACETYLMURAMOYL-L-ALANINE AMIDASE AMID"/>
    <property type="match status" value="1"/>
</dbReference>
<feature type="domain" description="N-acetylmuramoyl-L-alanine amidase" evidence="5">
    <location>
        <begin position="17"/>
        <end position="164"/>
    </location>
</feature>
<dbReference type="AlphaFoldDB" id="A0AAJ2JQT4"/>
<dbReference type="Pfam" id="PF01510">
    <property type="entry name" value="Amidase_2"/>
    <property type="match status" value="1"/>
</dbReference>
<comment type="caution">
    <text evidence="6">The sequence shown here is derived from an EMBL/GenBank/DDBJ whole genome shotgun (WGS) entry which is preliminary data.</text>
</comment>
<name>A0AAJ2JQT4_9BACL</name>
<dbReference type="InterPro" id="IPR051206">
    <property type="entry name" value="NAMLAA_amidase_2"/>
</dbReference>
<dbReference type="RefSeq" id="WP_315742878.1">
    <property type="nucleotide sequence ID" value="NZ_JAVYAA010000001.1"/>
</dbReference>
<keyword evidence="4" id="KW-0961">Cell wall biogenesis/degradation</keyword>
<evidence type="ECO:0000259" key="5">
    <source>
        <dbReference type="SMART" id="SM00644"/>
    </source>
</evidence>
<keyword evidence="7" id="KW-1185">Reference proteome</keyword>
<proteinExistence type="predicted"/>
<dbReference type="GO" id="GO:0008745">
    <property type="term" value="F:N-acetylmuramoyl-L-alanine amidase activity"/>
    <property type="evidence" value="ECO:0007669"/>
    <property type="project" value="UniProtKB-EC"/>
</dbReference>
<evidence type="ECO:0000313" key="7">
    <source>
        <dbReference type="Proteomes" id="UP001250538"/>
    </source>
</evidence>
<dbReference type="Gene3D" id="3.40.80.10">
    <property type="entry name" value="Peptidoglycan recognition protein-like"/>
    <property type="match status" value="1"/>
</dbReference>
<sequence length="254" mass="29243">MMFKMKYEIVKQYLTPKTQRRPGLSMPYVGFIVSHDTGNDGSSASANVRYYENSHNEMSASAHTFIDDKQIIECIPATTAKPEKAWHVRYNVKKDNELYGGDANDIAIGVELCYSHKRGAVNNLEAYKRYVWYHAYLCHTFKLDPSKHIAGHDELDPERKMDPFKNALKLMGISKEHFIQDVQNELKSCTQMNKSDEESKGVKKLDKLAVAEAHKAIDRLAKEGILSSPDYWKARVEESLPVWAYMIMEYRKIK</sequence>
<comment type="catalytic activity">
    <reaction evidence="1">
        <text>Hydrolyzes the link between N-acetylmuramoyl residues and L-amino acid residues in certain cell-wall glycopeptides.</text>
        <dbReference type="EC" id="3.5.1.28"/>
    </reaction>
</comment>
<reference evidence="7" key="1">
    <citation type="submission" date="2023-09" db="EMBL/GenBank/DDBJ databases">
        <title>Paenibacillus sp. chi10 Genome sequencing and assembly.</title>
        <authorList>
            <person name="Kim I."/>
        </authorList>
    </citation>
    <scope>NUCLEOTIDE SEQUENCE [LARGE SCALE GENOMIC DNA]</scope>
    <source>
        <strain evidence="7">chi10</strain>
    </source>
</reference>
<dbReference type="EMBL" id="JAVYAA010000001">
    <property type="protein sequence ID" value="MDT8975041.1"/>
    <property type="molecule type" value="Genomic_DNA"/>
</dbReference>
<dbReference type="InterPro" id="IPR002502">
    <property type="entry name" value="Amidase_domain"/>
</dbReference>